<organism evidence="13 14">
    <name type="scientific">Acidaminococcus fermentans</name>
    <dbReference type="NCBI Taxonomy" id="905"/>
    <lineage>
        <taxon>Bacteria</taxon>
        <taxon>Bacillati</taxon>
        <taxon>Bacillota</taxon>
        <taxon>Negativicutes</taxon>
        <taxon>Acidaminococcales</taxon>
        <taxon>Acidaminococcaceae</taxon>
        <taxon>Acidaminococcus</taxon>
    </lineage>
</organism>
<dbReference type="EMBL" id="FNOP01000003">
    <property type="protein sequence ID" value="SDW63020.1"/>
    <property type="molecule type" value="Genomic_DNA"/>
</dbReference>
<keyword evidence="8" id="KW-1003">Cell membrane</keyword>
<reference evidence="13 14" key="1">
    <citation type="submission" date="2016-10" db="EMBL/GenBank/DDBJ databases">
        <authorList>
            <person name="Varghese N."/>
            <person name="Submissions S."/>
        </authorList>
    </citation>
    <scope>NUCLEOTIDE SEQUENCE [LARGE SCALE GENOMIC DNA]</scope>
    <source>
        <strain evidence="13 14">WCC6</strain>
    </source>
</reference>
<dbReference type="InterPro" id="IPR027417">
    <property type="entry name" value="P-loop_NTPase"/>
</dbReference>
<keyword evidence="5 8" id="KW-0694">RNA-binding</keyword>
<dbReference type="GO" id="GO:0000028">
    <property type="term" value="P:ribosomal small subunit assembly"/>
    <property type="evidence" value="ECO:0007669"/>
    <property type="project" value="TreeGrafter"/>
</dbReference>
<dbReference type="GO" id="GO:0005829">
    <property type="term" value="C:cytosol"/>
    <property type="evidence" value="ECO:0007669"/>
    <property type="project" value="TreeGrafter"/>
</dbReference>
<evidence type="ECO:0000259" key="12">
    <source>
        <dbReference type="PROSITE" id="PS51713"/>
    </source>
</evidence>
<dbReference type="InterPro" id="IPR015946">
    <property type="entry name" value="KH_dom-like_a/b"/>
</dbReference>
<comment type="subcellular location">
    <subcellularLocation>
        <location evidence="8">Cytoplasm</location>
    </subcellularLocation>
    <subcellularLocation>
        <location evidence="8">Cell membrane</location>
        <topology evidence="8">Peripheral membrane protein</topology>
    </subcellularLocation>
</comment>
<dbReference type="NCBIfam" id="NF000908">
    <property type="entry name" value="PRK00089.1"/>
    <property type="match status" value="1"/>
</dbReference>
<evidence type="ECO:0000256" key="7">
    <source>
        <dbReference type="ARBA" id="ARBA00023136"/>
    </source>
</evidence>
<gene>
    <name evidence="8" type="primary">era</name>
    <name evidence="13" type="ORF">SAMN05216495_103141</name>
</gene>
<dbReference type="InterPro" id="IPR030388">
    <property type="entry name" value="G_ERA_dom"/>
</dbReference>
<comment type="subunit">
    <text evidence="8">Monomer.</text>
</comment>
<evidence type="ECO:0000256" key="9">
    <source>
        <dbReference type="PROSITE-ProRule" id="PRU01050"/>
    </source>
</evidence>
<sequence>MEEKNTQQHRSGFVAVVGRPNAGKSTLVNHLVGEKVAIISDRPQTTRNRILSILSTEEAQMVFLDTPGLHKPQDKLGEHMVQAALNAIKEVDVVLFVVDASEKRGKGEQVILERLKEECHAPVILVLNKIDRLPDKAVLLPIIDKFRKEYPFRSVLTLSALEDEDFSPLLQEIVRCLPEGPSFYPEDMYTDQPERVMAAEIVREKILQLTRDEVPHAVAVQVQEMKTRPNNLVYVRADIYVERDSQKAILIGAKGKMLKEISQRAREDMEAFLGNRVYLELWVKVRPKWREKEGDLKRLGLAGERSQY</sequence>
<keyword evidence="8" id="KW-0963">Cytoplasm</keyword>
<dbReference type="FunFam" id="3.40.50.300:FF:000094">
    <property type="entry name" value="GTPase Era"/>
    <property type="match status" value="1"/>
</dbReference>
<keyword evidence="4 8" id="KW-0547">Nucleotide-binding</keyword>
<feature type="binding site" evidence="8">
    <location>
        <begin position="18"/>
        <end position="25"/>
    </location>
    <ligand>
        <name>GTP</name>
        <dbReference type="ChEBI" id="CHEBI:37565"/>
    </ligand>
</feature>
<evidence type="ECO:0000256" key="2">
    <source>
        <dbReference type="ARBA" id="ARBA00020484"/>
    </source>
</evidence>
<evidence type="ECO:0000256" key="5">
    <source>
        <dbReference type="ARBA" id="ARBA00022884"/>
    </source>
</evidence>
<comment type="similarity">
    <text evidence="1 8 9 10">Belongs to the TRAFAC class TrmE-Era-EngA-EngB-Septin-like GTPase superfamily. Era GTPase family.</text>
</comment>
<evidence type="ECO:0000256" key="1">
    <source>
        <dbReference type="ARBA" id="ARBA00007921"/>
    </source>
</evidence>
<dbReference type="InterPro" id="IPR005225">
    <property type="entry name" value="Small_GTP-bd"/>
</dbReference>
<accession>A0A1H2V461</accession>
<dbReference type="GO" id="GO:0005886">
    <property type="term" value="C:plasma membrane"/>
    <property type="evidence" value="ECO:0007669"/>
    <property type="project" value="UniProtKB-SubCell"/>
</dbReference>
<dbReference type="FunFam" id="3.30.300.20:FF:000003">
    <property type="entry name" value="GTPase Era"/>
    <property type="match status" value="1"/>
</dbReference>
<evidence type="ECO:0000256" key="10">
    <source>
        <dbReference type="RuleBase" id="RU003761"/>
    </source>
</evidence>
<evidence type="ECO:0000313" key="14">
    <source>
        <dbReference type="Proteomes" id="UP000182379"/>
    </source>
</evidence>
<dbReference type="InterPro" id="IPR004044">
    <property type="entry name" value="KH_dom_type_2"/>
</dbReference>
<feature type="domain" description="KH type-2" evidence="11">
    <location>
        <begin position="210"/>
        <end position="287"/>
    </location>
</feature>
<dbReference type="Pfam" id="PF07650">
    <property type="entry name" value="KH_2"/>
    <property type="match status" value="1"/>
</dbReference>
<dbReference type="PROSITE" id="PS51713">
    <property type="entry name" value="G_ERA"/>
    <property type="match status" value="1"/>
</dbReference>
<dbReference type="CDD" id="cd22534">
    <property type="entry name" value="KH-II_Era"/>
    <property type="match status" value="1"/>
</dbReference>
<dbReference type="PRINTS" id="PR00326">
    <property type="entry name" value="GTP1OBG"/>
</dbReference>
<dbReference type="InterPro" id="IPR006073">
    <property type="entry name" value="GTP-bd"/>
</dbReference>
<dbReference type="NCBIfam" id="TIGR00231">
    <property type="entry name" value="small_GTP"/>
    <property type="match status" value="1"/>
</dbReference>
<evidence type="ECO:0000256" key="4">
    <source>
        <dbReference type="ARBA" id="ARBA00022741"/>
    </source>
</evidence>
<feature type="binding site" evidence="8">
    <location>
        <begin position="128"/>
        <end position="131"/>
    </location>
    <ligand>
        <name>GTP</name>
        <dbReference type="ChEBI" id="CHEBI:37565"/>
    </ligand>
</feature>
<dbReference type="GO" id="GO:0043024">
    <property type="term" value="F:ribosomal small subunit binding"/>
    <property type="evidence" value="ECO:0007669"/>
    <property type="project" value="TreeGrafter"/>
</dbReference>
<comment type="caution">
    <text evidence="13">The sequence shown here is derived from an EMBL/GenBank/DDBJ whole genome shotgun (WGS) entry which is preliminary data.</text>
</comment>
<keyword evidence="7 8" id="KW-0472">Membrane</keyword>
<evidence type="ECO:0000256" key="6">
    <source>
        <dbReference type="ARBA" id="ARBA00023134"/>
    </source>
</evidence>
<comment type="function">
    <text evidence="8">An essential GTPase that binds both GDP and GTP, with rapid nucleotide exchange. Plays a role in 16S rRNA processing and 30S ribosomal subunit biogenesis and possibly also in cell cycle regulation and energy metabolism.</text>
</comment>
<proteinExistence type="inferred from homology"/>
<dbReference type="PROSITE" id="PS50823">
    <property type="entry name" value="KH_TYPE_2"/>
    <property type="match status" value="1"/>
</dbReference>
<dbReference type="AlphaFoldDB" id="A0A1H2V461"/>
<feature type="region of interest" description="G5" evidence="9">
    <location>
        <begin position="158"/>
        <end position="160"/>
    </location>
</feature>
<feature type="region of interest" description="G3" evidence="9">
    <location>
        <begin position="65"/>
        <end position="68"/>
    </location>
</feature>
<dbReference type="SUPFAM" id="SSF54814">
    <property type="entry name" value="Prokaryotic type KH domain (KH-domain type II)"/>
    <property type="match status" value="1"/>
</dbReference>
<dbReference type="InterPro" id="IPR005662">
    <property type="entry name" value="GTPase_Era-like"/>
</dbReference>
<dbReference type="GO" id="GO:0003924">
    <property type="term" value="F:GTPase activity"/>
    <property type="evidence" value="ECO:0007669"/>
    <property type="project" value="UniProtKB-UniRule"/>
</dbReference>
<feature type="region of interest" description="G4" evidence="9">
    <location>
        <begin position="128"/>
        <end position="131"/>
    </location>
</feature>
<dbReference type="Proteomes" id="UP000182379">
    <property type="component" value="Unassembled WGS sequence"/>
</dbReference>
<dbReference type="PANTHER" id="PTHR42698">
    <property type="entry name" value="GTPASE ERA"/>
    <property type="match status" value="1"/>
</dbReference>
<dbReference type="PANTHER" id="PTHR42698:SF1">
    <property type="entry name" value="GTPASE ERA, MITOCHONDRIAL"/>
    <property type="match status" value="1"/>
</dbReference>
<keyword evidence="8" id="KW-0699">rRNA-binding</keyword>
<dbReference type="HAMAP" id="MF_00367">
    <property type="entry name" value="GTPase_Era"/>
    <property type="match status" value="1"/>
</dbReference>
<evidence type="ECO:0000256" key="8">
    <source>
        <dbReference type="HAMAP-Rule" id="MF_00367"/>
    </source>
</evidence>
<dbReference type="Pfam" id="PF01926">
    <property type="entry name" value="MMR_HSR1"/>
    <property type="match status" value="1"/>
</dbReference>
<dbReference type="NCBIfam" id="TIGR00436">
    <property type="entry name" value="era"/>
    <property type="match status" value="1"/>
</dbReference>
<evidence type="ECO:0000313" key="13">
    <source>
        <dbReference type="EMBL" id="SDW63020.1"/>
    </source>
</evidence>
<keyword evidence="3 8" id="KW-0690">Ribosome biogenesis</keyword>
<feature type="region of interest" description="G2" evidence="9">
    <location>
        <begin position="44"/>
        <end position="48"/>
    </location>
</feature>
<dbReference type="CDD" id="cd04163">
    <property type="entry name" value="Era"/>
    <property type="match status" value="1"/>
</dbReference>
<evidence type="ECO:0000259" key="11">
    <source>
        <dbReference type="PROSITE" id="PS50823"/>
    </source>
</evidence>
<feature type="binding site" evidence="8">
    <location>
        <begin position="65"/>
        <end position="69"/>
    </location>
    <ligand>
        <name>GTP</name>
        <dbReference type="ChEBI" id="CHEBI:37565"/>
    </ligand>
</feature>
<keyword evidence="6 8" id="KW-0342">GTP-binding</keyword>
<dbReference type="InterPro" id="IPR009019">
    <property type="entry name" value="KH_sf_prok-type"/>
</dbReference>
<dbReference type="GO" id="GO:0005525">
    <property type="term" value="F:GTP binding"/>
    <property type="evidence" value="ECO:0007669"/>
    <property type="project" value="UniProtKB-UniRule"/>
</dbReference>
<dbReference type="SUPFAM" id="SSF52540">
    <property type="entry name" value="P-loop containing nucleoside triphosphate hydrolases"/>
    <property type="match status" value="1"/>
</dbReference>
<feature type="region of interest" description="G1" evidence="9">
    <location>
        <begin position="18"/>
        <end position="25"/>
    </location>
</feature>
<dbReference type="RefSeq" id="WP_074704933.1">
    <property type="nucleotide sequence ID" value="NZ_CATYPC010000069.1"/>
</dbReference>
<name>A0A1H2V461_ACIFE</name>
<dbReference type="Gene3D" id="3.30.300.20">
    <property type="match status" value="1"/>
</dbReference>
<dbReference type="GO" id="GO:0070181">
    <property type="term" value="F:small ribosomal subunit rRNA binding"/>
    <property type="evidence" value="ECO:0007669"/>
    <property type="project" value="UniProtKB-UniRule"/>
</dbReference>
<feature type="domain" description="Era-type G" evidence="12">
    <location>
        <begin position="10"/>
        <end position="179"/>
    </location>
</feature>
<evidence type="ECO:0000256" key="3">
    <source>
        <dbReference type="ARBA" id="ARBA00022517"/>
    </source>
</evidence>
<protein>
    <recommendedName>
        <fullName evidence="2 8">GTPase Era</fullName>
    </recommendedName>
</protein>
<dbReference type="Gene3D" id="3.40.50.300">
    <property type="entry name" value="P-loop containing nucleotide triphosphate hydrolases"/>
    <property type="match status" value="1"/>
</dbReference>